<protein>
    <submittedName>
        <fullName evidence="3">Heterokaryon incompatibility 6 OR allele</fullName>
    </submittedName>
</protein>
<accession>A0A9P5A881</accession>
<feature type="domain" description="Heterokaryon incompatibility" evidence="2">
    <location>
        <begin position="98"/>
        <end position="319"/>
    </location>
</feature>
<feature type="region of interest" description="Disordered" evidence="1">
    <location>
        <begin position="487"/>
        <end position="507"/>
    </location>
</feature>
<dbReference type="Pfam" id="PF06985">
    <property type="entry name" value="HET"/>
    <property type="match status" value="1"/>
</dbReference>
<organism evidence="3 4">
    <name type="scientific">Fusarium beomiforme</name>
    <dbReference type="NCBI Taxonomy" id="44412"/>
    <lineage>
        <taxon>Eukaryota</taxon>
        <taxon>Fungi</taxon>
        <taxon>Dikarya</taxon>
        <taxon>Ascomycota</taxon>
        <taxon>Pezizomycotina</taxon>
        <taxon>Sordariomycetes</taxon>
        <taxon>Hypocreomycetidae</taxon>
        <taxon>Hypocreales</taxon>
        <taxon>Nectriaceae</taxon>
        <taxon>Fusarium</taxon>
        <taxon>Fusarium burgessii species complex</taxon>
    </lineage>
</organism>
<dbReference type="AlphaFoldDB" id="A0A9P5A881"/>
<reference evidence="3" key="2">
    <citation type="submission" date="2020-02" db="EMBL/GenBank/DDBJ databases">
        <title>Identification and distribution of gene clusters putatively required for synthesis of sphingolipid metabolism inhibitors in phylogenetically diverse species of the filamentous fungus Fusarium.</title>
        <authorList>
            <person name="Kim H.-S."/>
            <person name="Busman M."/>
            <person name="Brown D.W."/>
            <person name="Divon H."/>
            <person name="Uhlig S."/>
            <person name="Proctor R.H."/>
        </authorList>
    </citation>
    <scope>NUCLEOTIDE SEQUENCE</scope>
    <source>
        <strain evidence="3">NRRL 25174</strain>
    </source>
</reference>
<keyword evidence="4" id="KW-1185">Reference proteome</keyword>
<evidence type="ECO:0000256" key="1">
    <source>
        <dbReference type="SAM" id="MobiDB-lite"/>
    </source>
</evidence>
<dbReference type="Proteomes" id="UP000730481">
    <property type="component" value="Unassembled WGS sequence"/>
</dbReference>
<gene>
    <name evidence="3" type="ORF">FBEOM_12198</name>
</gene>
<dbReference type="PANTHER" id="PTHR24148:SF64">
    <property type="entry name" value="HETEROKARYON INCOMPATIBILITY DOMAIN-CONTAINING PROTEIN"/>
    <property type="match status" value="1"/>
</dbReference>
<dbReference type="InterPro" id="IPR010730">
    <property type="entry name" value="HET"/>
</dbReference>
<feature type="region of interest" description="Disordered" evidence="1">
    <location>
        <begin position="56"/>
        <end position="75"/>
    </location>
</feature>
<evidence type="ECO:0000259" key="2">
    <source>
        <dbReference type="Pfam" id="PF06985"/>
    </source>
</evidence>
<evidence type="ECO:0000313" key="3">
    <source>
        <dbReference type="EMBL" id="KAF4333992.1"/>
    </source>
</evidence>
<dbReference type="PANTHER" id="PTHR24148">
    <property type="entry name" value="ANKYRIN REPEAT DOMAIN-CONTAINING PROTEIN 39 HOMOLOG-RELATED"/>
    <property type="match status" value="1"/>
</dbReference>
<name>A0A9P5A881_9HYPO</name>
<dbReference type="EMBL" id="PVQB02000749">
    <property type="protein sequence ID" value="KAF4333992.1"/>
    <property type="molecule type" value="Genomic_DNA"/>
</dbReference>
<proteinExistence type="predicted"/>
<comment type="caution">
    <text evidence="3">The sequence shown here is derived from an EMBL/GenBank/DDBJ whole genome shotgun (WGS) entry which is preliminary data.</text>
</comment>
<dbReference type="OrthoDB" id="3553147at2759"/>
<feature type="compositionally biased region" description="Polar residues" evidence="1">
    <location>
        <begin position="59"/>
        <end position="75"/>
    </location>
</feature>
<evidence type="ECO:0000313" key="4">
    <source>
        <dbReference type="Proteomes" id="UP000730481"/>
    </source>
</evidence>
<dbReference type="InterPro" id="IPR052895">
    <property type="entry name" value="HetReg/Transcr_Mod"/>
</dbReference>
<reference evidence="3" key="1">
    <citation type="journal article" date="2017" name="Mycologia">
        <title>Fusarium algeriense, sp. nov., a novel toxigenic crown rot pathogen of durum wheat from Algeria is nested in the Fusarium burgessii species complex.</title>
        <authorList>
            <person name="Laraba I."/>
            <person name="Keddad A."/>
            <person name="Boureghda H."/>
            <person name="Abdallah N."/>
            <person name="Vaughan M.M."/>
            <person name="Proctor R.H."/>
            <person name="Busman M."/>
            <person name="O'Donnell K."/>
        </authorList>
    </citation>
    <scope>NUCLEOTIDE SEQUENCE</scope>
    <source>
        <strain evidence="3">NRRL 25174</strain>
    </source>
</reference>
<sequence>MRLNKDFTYLPLTLPTQTRIILLAPGKREDPIHCSQFIIDLDHDWRSLDEVSRLKPCSTGESASSQEPILNEPQSGSAIRGLQIQPGSGSSCHTLKGYTALSYVWGDQSNPHEIFIDSKSFYVGENLYTALLRLRQPIAVLGLDGTALKDFDEQRIDAIQHLLSSEGRLLWVDAICINQNDIAERVAQVKLMARIYQQAEHVHGDLGQKDMTGGFQLLHLLKSIIKAGSRCESQMLPSDEFSQHELRNNPGTKIDLMPALFSEFQTYKAGSINDKKTVPNPSAKILEEQGIPGKDDEIWAHWRQLLNSTYFQRLWIVQEACLASSVTLWYSNVSIELDTIAKCLEYLVKYSINLNIYSISRDEYASASRTSPNIWAVTMLIQQRRQMHDDNGNLIKQVPLLDMIDAVRRTKATDARDKIYGLLGMAADGSDFLHLVSYSRSVEAVYQDFAEVFIKRGQGISMLYQVDSRMSKSLDIPSWVPDWSRDRDETSLNDTIPRSPDASGEESTLEISYTGSKLAIKGHIVDTVERLGTPISSNSTYTTFSELAAFLWTGGNLLVQQNIQGDQAVEIMLQTLSCGSLSTKLAAEVESLRQGFTAVFGHGTFMINGGRSEDSPWLPHMRYFKANGMALTPGRRWCITKTGKFGLVPGGTKEGDRVALFGAESLPFLLRGHLTHDKASGQCVGKSDQQSVKADLCLEASMNTKSAYTLQQRSETDCACVEQELNHIEMSILNSFLEGCNSTAERW</sequence>